<evidence type="ECO:0000313" key="2">
    <source>
        <dbReference type="Proteomes" id="UP000092583"/>
    </source>
</evidence>
<name>A0A1B9IRJ6_9TREE</name>
<reference evidence="2" key="2">
    <citation type="submission" date="2013-12" db="EMBL/GenBank/DDBJ databases">
        <title>Evolution of pathogenesis and genome organization in the Tremellales.</title>
        <authorList>
            <person name="Cuomo C."/>
            <person name="Litvintseva A."/>
            <person name="Heitman J."/>
            <person name="Chen Y."/>
            <person name="Sun S."/>
            <person name="Springer D."/>
            <person name="Dromer F."/>
            <person name="Young S."/>
            <person name="Zeng Q."/>
            <person name="Chapman S."/>
            <person name="Gujja S."/>
            <person name="Saif S."/>
            <person name="Birren B."/>
        </authorList>
    </citation>
    <scope>NUCLEOTIDE SEQUENCE [LARGE SCALE GENOMIC DNA]</scope>
    <source>
        <strain evidence="2">CBS 10435</strain>
    </source>
</reference>
<sequence>MAFNPIYTASGKRFPEEVMQHISHEVLSSSDSSLLKVLQTISKDMYKSVTPVLYRHIRLSRKSFDKLFKTLKSIPKIQVPTLIQVSSSSPNANLPSTSRIRQNLSYIQRISIDLTEFSIKEYQYDRMLGLLTFLREWMDQLLLPNASSICFRLSSRHNPPEKVLTIIRYLCKPKNVCVRWDQYDPEDEDIYEDDTYVDGEKEHVGIRPMLPTGSSDEKITFHNIDVNLLQNIGVSSKSTKLSLGKITPCEKVSQNWNGKEKESYYCRYHDRWPYDHEGKCGTFYETEPQRELLRRVMGRYSSSSEFSKVFVVQGASEHSMREDELRAFKKEYDRQLEEAVSGGRVKNRSLDKARQVKWYIGKDVADQPECEVCGGE</sequence>
<proteinExistence type="predicted"/>
<gene>
    <name evidence="1" type="ORF">L486_04188</name>
</gene>
<evidence type="ECO:0000313" key="1">
    <source>
        <dbReference type="EMBL" id="OCF58158.1"/>
    </source>
</evidence>
<reference evidence="1 2" key="1">
    <citation type="submission" date="2013-07" db="EMBL/GenBank/DDBJ databases">
        <title>The Genome Sequence of Kwoniella mangroviensis CBS10435.</title>
        <authorList>
            <consortium name="The Broad Institute Genome Sequencing Platform"/>
            <person name="Cuomo C."/>
            <person name="Litvintseva A."/>
            <person name="Chen Y."/>
            <person name="Heitman J."/>
            <person name="Sun S."/>
            <person name="Springer D."/>
            <person name="Dromer F."/>
            <person name="Young S.K."/>
            <person name="Zeng Q."/>
            <person name="Gargeya S."/>
            <person name="Fitzgerald M."/>
            <person name="Abouelleil A."/>
            <person name="Alvarado L."/>
            <person name="Berlin A.M."/>
            <person name="Chapman S.B."/>
            <person name="Dewar J."/>
            <person name="Goldberg J."/>
            <person name="Griggs A."/>
            <person name="Gujja S."/>
            <person name="Hansen M."/>
            <person name="Howarth C."/>
            <person name="Imamovic A."/>
            <person name="Larimer J."/>
            <person name="McCowan C."/>
            <person name="Murphy C."/>
            <person name="Pearson M."/>
            <person name="Priest M."/>
            <person name="Roberts A."/>
            <person name="Saif S."/>
            <person name="Shea T."/>
            <person name="Sykes S."/>
            <person name="Wortman J."/>
            <person name="Nusbaum C."/>
            <person name="Birren B."/>
        </authorList>
    </citation>
    <scope>NUCLEOTIDE SEQUENCE [LARGE SCALE GENOMIC DNA]</scope>
    <source>
        <strain evidence="1 2">CBS 10435</strain>
    </source>
</reference>
<dbReference type="EMBL" id="KI669462">
    <property type="protein sequence ID" value="OCF58158.1"/>
    <property type="molecule type" value="Genomic_DNA"/>
</dbReference>
<keyword evidence="2" id="KW-1185">Reference proteome</keyword>
<dbReference type="Proteomes" id="UP000092583">
    <property type="component" value="Unassembled WGS sequence"/>
</dbReference>
<accession>A0A1B9IRJ6</accession>
<protein>
    <submittedName>
        <fullName evidence="1">Uncharacterized protein</fullName>
    </submittedName>
</protein>
<dbReference type="AlphaFoldDB" id="A0A1B9IRJ6"/>
<organism evidence="1 2">
    <name type="scientific">Kwoniella mangroviensis CBS 10435</name>
    <dbReference type="NCBI Taxonomy" id="1331196"/>
    <lineage>
        <taxon>Eukaryota</taxon>
        <taxon>Fungi</taxon>
        <taxon>Dikarya</taxon>
        <taxon>Basidiomycota</taxon>
        <taxon>Agaricomycotina</taxon>
        <taxon>Tremellomycetes</taxon>
        <taxon>Tremellales</taxon>
        <taxon>Cryptococcaceae</taxon>
        <taxon>Kwoniella</taxon>
    </lineage>
</organism>